<feature type="domain" description="SCP" evidence="2">
    <location>
        <begin position="27"/>
        <end position="159"/>
    </location>
</feature>
<evidence type="ECO:0000313" key="5">
    <source>
        <dbReference type="WBParaSite" id="TCONS_00013781.p1"/>
    </source>
</evidence>
<dbReference type="SMART" id="SM00198">
    <property type="entry name" value="SCP"/>
    <property type="match status" value="1"/>
</dbReference>
<dbReference type="InterPro" id="IPR018244">
    <property type="entry name" value="Allrgn_V5/Tpx1_CS"/>
</dbReference>
<dbReference type="GO" id="GO:0005576">
    <property type="term" value="C:extracellular region"/>
    <property type="evidence" value="ECO:0007669"/>
    <property type="project" value="InterPro"/>
</dbReference>
<organism evidence="4">
    <name type="scientific">Strongyloides stercoralis</name>
    <name type="common">Threadworm</name>
    <dbReference type="NCBI Taxonomy" id="6248"/>
    <lineage>
        <taxon>Eukaryota</taxon>
        <taxon>Metazoa</taxon>
        <taxon>Ecdysozoa</taxon>
        <taxon>Nematoda</taxon>
        <taxon>Chromadorea</taxon>
        <taxon>Rhabditida</taxon>
        <taxon>Tylenchina</taxon>
        <taxon>Panagrolaimomorpha</taxon>
        <taxon>Strongyloidoidea</taxon>
        <taxon>Strongyloididae</taxon>
        <taxon>Strongyloides</taxon>
    </lineage>
</organism>
<protein>
    <submittedName>
        <fullName evidence="4 5">SCP domain-containing protein</fullName>
    </submittedName>
</protein>
<keyword evidence="3" id="KW-1185">Reference proteome</keyword>
<dbReference type="STRING" id="6248.A0A0K0EC49"/>
<dbReference type="AlphaFoldDB" id="A0A0K0EC49"/>
<dbReference type="CDD" id="cd05382">
    <property type="entry name" value="CAP_GAPR1-like"/>
    <property type="match status" value="1"/>
</dbReference>
<dbReference type="FunFam" id="3.40.33.10:FF:000010">
    <property type="entry name" value="Predicted protein"/>
    <property type="match status" value="1"/>
</dbReference>
<proteinExistence type="predicted"/>
<dbReference type="WBParaSite" id="TCONS_00013781.p1">
    <property type="protein sequence ID" value="TCONS_00013781.p1"/>
    <property type="gene ID" value="XLOC_008692"/>
</dbReference>
<dbReference type="InterPro" id="IPR001283">
    <property type="entry name" value="CRISP-related"/>
</dbReference>
<dbReference type="Proteomes" id="UP000035681">
    <property type="component" value="Unplaced"/>
</dbReference>
<name>A0A0K0EC49_STRER</name>
<dbReference type="PANTHER" id="PTHR10334">
    <property type="entry name" value="CYSTEINE-RICH SECRETORY PROTEIN-RELATED"/>
    <property type="match status" value="1"/>
</dbReference>
<evidence type="ECO:0000313" key="3">
    <source>
        <dbReference type="Proteomes" id="UP000035681"/>
    </source>
</evidence>
<feature type="signal peptide" evidence="1">
    <location>
        <begin position="1"/>
        <end position="22"/>
    </location>
</feature>
<dbReference type="PROSITE" id="PS01009">
    <property type="entry name" value="CRISP_1"/>
    <property type="match status" value="1"/>
</dbReference>
<accession>A0A0K0EC49</accession>
<dbReference type="Gene3D" id="3.40.33.10">
    <property type="entry name" value="CAP"/>
    <property type="match status" value="1"/>
</dbReference>
<dbReference type="PRINTS" id="PR00838">
    <property type="entry name" value="V5ALLERGEN"/>
</dbReference>
<dbReference type="PRINTS" id="PR00837">
    <property type="entry name" value="V5TPXLIKE"/>
</dbReference>
<dbReference type="WBParaSite" id="SSTP_0000705700.1">
    <property type="protein sequence ID" value="SSTP_0000705700.1"/>
    <property type="gene ID" value="SSTP_0000705700"/>
</dbReference>
<dbReference type="InterPro" id="IPR002413">
    <property type="entry name" value="V5_allergen-like"/>
</dbReference>
<dbReference type="PROSITE" id="PS01010">
    <property type="entry name" value="CRISP_2"/>
    <property type="match status" value="1"/>
</dbReference>
<dbReference type="InterPro" id="IPR014044">
    <property type="entry name" value="CAP_dom"/>
</dbReference>
<dbReference type="InterPro" id="IPR034113">
    <property type="entry name" value="SCP_GAPR1-like"/>
</dbReference>
<evidence type="ECO:0000259" key="2">
    <source>
        <dbReference type="SMART" id="SM00198"/>
    </source>
</evidence>
<keyword evidence="1" id="KW-0732">Signal</keyword>
<dbReference type="InterPro" id="IPR035940">
    <property type="entry name" value="CAP_sf"/>
</dbReference>
<evidence type="ECO:0000256" key="1">
    <source>
        <dbReference type="SAM" id="SignalP"/>
    </source>
</evidence>
<dbReference type="Pfam" id="PF00188">
    <property type="entry name" value="CAP"/>
    <property type="match status" value="1"/>
</dbReference>
<feature type="chain" id="PRO_5005327802" evidence="1">
    <location>
        <begin position="23"/>
        <end position="281"/>
    </location>
</feature>
<evidence type="ECO:0000313" key="4">
    <source>
        <dbReference type="WBParaSite" id="SSTP_0000705700.1"/>
    </source>
</evidence>
<sequence length="281" mass="33605">MYMKLIIISNILFILLLNLVSSINIQKLKTKFYRQHNCYRKNHKVGPLKISKKYAFQAQKYADKLARNDNGLYHSNSNGKYGENIFWWSATSGADKAVKLWYDEIKDHNYSNNHLSWGTGHFTQIVWKSTKFVGCGVAVSRRKGVYVVCQYYPPGNYDERFLKNVFRHKTLKPNTILNYFAKMNFLRFAATIPDKEKVIKFLQKHELLPISKVCSNRHEMKLQVRKQSRRRCYVKECRKEIGIRIKTWFEGIKISSKREFYFYITSPLKRLQWNFVRRSWR</sequence>
<reference evidence="4" key="1">
    <citation type="submission" date="2015-08" db="UniProtKB">
        <authorList>
            <consortium name="WormBaseParasite"/>
        </authorList>
    </citation>
    <scope>IDENTIFICATION</scope>
</reference>
<dbReference type="SUPFAM" id="SSF55797">
    <property type="entry name" value="PR-1-like"/>
    <property type="match status" value="1"/>
</dbReference>